<dbReference type="InterPro" id="IPR002835">
    <property type="entry name" value="CofC"/>
</dbReference>
<dbReference type="UniPathway" id="UPA00071"/>
<dbReference type="AlphaFoldDB" id="A0A3Q9UPM5"/>
<sequence>MSGAWTAVVVYRGRGTSKTRLELVARSALAEAFLLDTLAAVGAAESVGAVVLVTSDMSAVERAALEHPGLHVVGDPGQLNPAVAAGIAAAQDHRPGSPVIALTADLPALTAADLDAALAAAGDTPAMVGDRAGSGTTALLLPGGTGPEPAFGLDSREKHVAAGYRVLELPESSTLRLDVDTVDDLRHAESVGVGAWTARELADPA</sequence>
<feature type="domain" description="MobA-like NTP transferase" evidence="6">
    <location>
        <begin position="38"/>
        <end position="130"/>
    </location>
</feature>
<dbReference type="SUPFAM" id="SSF53448">
    <property type="entry name" value="Nucleotide-diphospho-sugar transferases"/>
    <property type="match status" value="1"/>
</dbReference>
<comment type="similarity">
    <text evidence="5">Belongs to the CofC family.</text>
</comment>
<dbReference type="HAMAP" id="MF_02114">
    <property type="entry name" value="CofC"/>
    <property type="match status" value="1"/>
</dbReference>
<dbReference type="Proteomes" id="UP000285317">
    <property type="component" value="Chromosome"/>
</dbReference>
<comment type="pathway">
    <text evidence="5">Cofactor biosynthesis; coenzyme F420 biosynthesis.</text>
</comment>
<evidence type="ECO:0000256" key="1">
    <source>
        <dbReference type="ARBA" id="ARBA00022679"/>
    </source>
</evidence>
<dbReference type="RefSeq" id="WP_127886252.1">
    <property type="nucleotide sequence ID" value="NZ_CP028137.1"/>
</dbReference>
<dbReference type="EMBL" id="CP028137">
    <property type="protein sequence ID" value="AZZ51249.1"/>
    <property type="molecule type" value="Genomic_DNA"/>
</dbReference>
<evidence type="ECO:0000313" key="7">
    <source>
        <dbReference type="EMBL" id="AZZ51249.1"/>
    </source>
</evidence>
<evidence type="ECO:0000313" key="8">
    <source>
        <dbReference type="Proteomes" id="UP000285317"/>
    </source>
</evidence>
<keyword evidence="1 5" id="KW-0808">Transferase</keyword>
<gene>
    <name evidence="7" type="primary">cofC</name>
    <name evidence="5" type="synonym">fbiD</name>
    <name evidence="7" type="ORF">C1I64_03775</name>
</gene>
<accession>A0A3Q9UPM5</accession>
<dbReference type="Gene3D" id="3.90.550.10">
    <property type="entry name" value="Spore Coat Polysaccharide Biosynthesis Protein SpsA, Chain A"/>
    <property type="match status" value="1"/>
</dbReference>
<proteinExistence type="inferred from homology"/>
<dbReference type="Pfam" id="PF12804">
    <property type="entry name" value="NTP_transf_3"/>
    <property type="match status" value="1"/>
</dbReference>
<evidence type="ECO:0000259" key="6">
    <source>
        <dbReference type="Pfam" id="PF12804"/>
    </source>
</evidence>
<evidence type="ECO:0000256" key="2">
    <source>
        <dbReference type="ARBA" id="ARBA00022695"/>
    </source>
</evidence>
<comment type="function">
    <text evidence="5">Guanylyltransferase that catalyzes the activation of phosphoenolpyruvate (PEP) as enolpyruvoyl-2-diphospho-5'-guanosine, via the condensation of PEP with GTP. It is involved in the biosynthesis of coenzyme F420, a hydride carrier cofactor.</text>
</comment>
<dbReference type="GO" id="GO:0052645">
    <property type="term" value="P:F420-0 metabolic process"/>
    <property type="evidence" value="ECO:0007669"/>
    <property type="project" value="UniProtKB-UniRule"/>
</dbReference>
<dbReference type="KEGG" id="rfs:C1I64_03775"/>
<dbReference type="InterPro" id="IPR029044">
    <property type="entry name" value="Nucleotide-diphossugar_trans"/>
</dbReference>
<feature type="binding site" evidence="5">
    <location>
        <position position="136"/>
    </location>
    <ligand>
        <name>phosphoenolpyruvate</name>
        <dbReference type="ChEBI" id="CHEBI:58702"/>
    </ligand>
</feature>
<dbReference type="EC" id="2.7.7.105" evidence="5"/>
<dbReference type="InterPro" id="IPR025877">
    <property type="entry name" value="MobA-like_NTP_Trfase"/>
</dbReference>
<name>A0A3Q9UPM5_9MICO</name>
<dbReference type="NCBIfam" id="TIGR03552">
    <property type="entry name" value="F420_cofC"/>
    <property type="match status" value="1"/>
</dbReference>
<dbReference type="GO" id="GO:0043814">
    <property type="term" value="F:phospholactate guanylyltransferase activity"/>
    <property type="evidence" value="ECO:0007669"/>
    <property type="project" value="InterPro"/>
</dbReference>
<reference evidence="7 8" key="1">
    <citation type="submission" date="2018-03" db="EMBL/GenBank/DDBJ databases">
        <title>Bacteriophage NCPPB3778 and a type I-E CRISPR drive the evolution of the US Biological Select Agent, Rathayibacter toxicus.</title>
        <authorList>
            <person name="Davis E.W.II."/>
            <person name="Tabima J.F."/>
            <person name="Weisberg A.J."/>
            <person name="Dantas Lopes L."/>
            <person name="Wiseman M.S."/>
            <person name="Wiseman M.S."/>
            <person name="Pupko T."/>
            <person name="Belcher M.S."/>
            <person name="Sechler A.J."/>
            <person name="Tancos M.A."/>
            <person name="Schroeder B.K."/>
            <person name="Murray T.D."/>
            <person name="Luster D.G."/>
            <person name="Schneider W.L."/>
            <person name="Rogers E."/>
            <person name="Andreote F.D."/>
            <person name="Grunwald N.J."/>
            <person name="Putnam M.L."/>
            <person name="Chang J.H."/>
        </authorList>
    </citation>
    <scope>NUCLEOTIDE SEQUENCE [LARGE SCALE GENOMIC DNA]</scope>
    <source>
        <strain evidence="7 8">DSM 15932</strain>
    </source>
</reference>
<dbReference type="PANTHER" id="PTHR40392">
    <property type="entry name" value="2-PHOSPHO-L-LACTATE GUANYLYLTRANSFERASE"/>
    <property type="match status" value="1"/>
</dbReference>
<keyword evidence="4 5" id="KW-0342">GTP-binding</keyword>
<evidence type="ECO:0000256" key="4">
    <source>
        <dbReference type="ARBA" id="ARBA00023134"/>
    </source>
</evidence>
<comment type="catalytic activity">
    <reaction evidence="5">
        <text>phosphoenolpyruvate + GTP + H(+) = enolpyruvoyl-2-diphospho-5'-guanosine + diphosphate</text>
        <dbReference type="Rhea" id="RHEA:30519"/>
        <dbReference type="ChEBI" id="CHEBI:15378"/>
        <dbReference type="ChEBI" id="CHEBI:33019"/>
        <dbReference type="ChEBI" id="CHEBI:37565"/>
        <dbReference type="ChEBI" id="CHEBI:58702"/>
        <dbReference type="ChEBI" id="CHEBI:143701"/>
        <dbReference type="EC" id="2.7.7.105"/>
    </reaction>
</comment>
<dbReference type="PANTHER" id="PTHR40392:SF1">
    <property type="entry name" value="2-PHOSPHO-L-LACTATE GUANYLYLTRANSFERASE"/>
    <property type="match status" value="1"/>
</dbReference>
<evidence type="ECO:0000256" key="5">
    <source>
        <dbReference type="HAMAP-Rule" id="MF_02114"/>
    </source>
</evidence>
<evidence type="ECO:0000256" key="3">
    <source>
        <dbReference type="ARBA" id="ARBA00022741"/>
    </source>
</evidence>
<dbReference type="GO" id="GO:0005525">
    <property type="term" value="F:GTP binding"/>
    <property type="evidence" value="ECO:0007669"/>
    <property type="project" value="UniProtKB-KW"/>
</dbReference>
<feature type="binding site" evidence="5">
    <location>
        <position position="152"/>
    </location>
    <ligand>
        <name>phosphoenolpyruvate</name>
        <dbReference type="ChEBI" id="CHEBI:58702"/>
    </ligand>
</feature>
<keyword evidence="2 5" id="KW-0548">Nucleotidyltransferase</keyword>
<feature type="binding site" evidence="5">
    <location>
        <position position="155"/>
    </location>
    <ligand>
        <name>phosphoenolpyruvate</name>
        <dbReference type="ChEBI" id="CHEBI:58702"/>
    </ligand>
</feature>
<keyword evidence="3 5" id="KW-0547">Nucleotide-binding</keyword>
<organism evidence="7 8">
    <name type="scientific">Rathayibacter festucae DSM 15932</name>
    <dbReference type="NCBI Taxonomy" id="1328866"/>
    <lineage>
        <taxon>Bacteria</taxon>
        <taxon>Bacillati</taxon>
        <taxon>Actinomycetota</taxon>
        <taxon>Actinomycetes</taxon>
        <taxon>Micrococcales</taxon>
        <taxon>Microbacteriaceae</taxon>
        <taxon>Rathayibacter</taxon>
    </lineage>
</organism>
<protein>
    <recommendedName>
        <fullName evidence="5">Phosphoenolpyruvate guanylyltransferase</fullName>
        <shortName evidence="5">PEP guanylyltransferase</shortName>
        <ecNumber evidence="5">2.7.7.105</ecNumber>
    </recommendedName>
</protein>